<evidence type="ECO:0000256" key="1">
    <source>
        <dbReference type="SAM" id="MobiDB-lite"/>
    </source>
</evidence>
<evidence type="ECO:0000259" key="2">
    <source>
        <dbReference type="Pfam" id="PF02737"/>
    </source>
</evidence>
<keyword evidence="4" id="KW-1185">Reference proteome</keyword>
<dbReference type="Gene3D" id="3.40.50.720">
    <property type="entry name" value="NAD(P)-binding Rossmann-like Domain"/>
    <property type="match status" value="1"/>
</dbReference>
<feature type="compositionally biased region" description="Polar residues" evidence="1">
    <location>
        <begin position="40"/>
        <end position="56"/>
    </location>
</feature>
<dbReference type="PANTHER" id="PTHR48075">
    <property type="entry name" value="3-HYDROXYACYL-COA DEHYDROGENASE FAMILY PROTEIN"/>
    <property type="match status" value="1"/>
</dbReference>
<dbReference type="GO" id="GO:0016491">
    <property type="term" value="F:oxidoreductase activity"/>
    <property type="evidence" value="ECO:0007669"/>
    <property type="project" value="TreeGrafter"/>
</dbReference>
<protein>
    <recommendedName>
        <fullName evidence="2">3-hydroxyacyl-CoA dehydrogenase NAD binding domain-containing protein</fullName>
    </recommendedName>
</protein>
<evidence type="ECO:0000313" key="3">
    <source>
        <dbReference type="EMBL" id="KAK1762773.1"/>
    </source>
</evidence>
<accession>A0AAJ0BQT1</accession>
<dbReference type="InterPro" id="IPR036291">
    <property type="entry name" value="NAD(P)-bd_dom_sf"/>
</dbReference>
<dbReference type="InterPro" id="IPR006176">
    <property type="entry name" value="3-OHacyl-CoA_DH_NAD-bd"/>
</dbReference>
<feature type="domain" description="3-hydroxyacyl-CoA dehydrogenase NAD binding" evidence="2">
    <location>
        <begin position="49"/>
        <end position="98"/>
    </location>
</feature>
<dbReference type="RefSeq" id="XP_060278986.1">
    <property type="nucleotide sequence ID" value="XM_060430276.1"/>
</dbReference>
<organism evidence="3 4">
    <name type="scientific">Phialemonium atrogriseum</name>
    <dbReference type="NCBI Taxonomy" id="1093897"/>
    <lineage>
        <taxon>Eukaryota</taxon>
        <taxon>Fungi</taxon>
        <taxon>Dikarya</taxon>
        <taxon>Ascomycota</taxon>
        <taxon>Pezizomycotina</taxon>
        <taxon>Sordariomycetes</taxon>
        <taxon>Sordariomycetidae</taxon>
        <taxon>Cephalothecales</taxon>
        <taxon>Cephalothecaceae</taxon>
        <taxon>Phialemonium</taxon>
    </lineage>
</organism>
<dbReference type="SUPFAM" id="SSF51735">
    <property type="entry name" value="NAD(P)-binding Rossmann-fold domains"/>
    <property type="match status" value="1"/>
</dbReference>
<dbReference type="GO" id="GO:0006631">
    <property type="term" value="P:fatty acid metabolic process"/>
    <property type="evidence" value="ECO:0007669"/>
    <property type="project" value="InterPro"/>
</dbReference>
<comment type="caution">
    <text evidence="3">The sequence shown here is derived from an EMBL/GenBank/DDBJ whole genome shotgun (WGS) entry which is preliminary data.</text>
</comment>
<feature type="region of interest" description="Disordered" evidence="1">
    <location>
        <begin position="31"/>
        <end position="56"/>
    </location>
</feature>
<gene>
    <name evidence="3" type="ORF">QBC33DRAFT_563376</name>
</gene>
<dbReference type="GeneID" id="85313463"/>
<name>A0AAJ0BQT1_9PEZI</name>
<reference evidence="3" key="1">
    <citation type="submission" date="2023-06" db="EMBL/GenBank/DDBJ databases">
        <title>Genome-scale phylogeny and comparative genomics of the fungal order Sordariales.</title>
        <authorList>
            <consortium name="Lawrence Berkeley National Laboratory"/>
            <person name="Hensen N."/>
            <person name="Bonometti L."/>
            <person name="Westerberg I."/>
            <person name="Brannstrom I.O."/>
            <person name="Guillou S."/>
            <person name="Cros-Aarteil S."/>
            <person name="Calhoun S."/>
            <person name="Haridas S."/>
            <person name="Kuo A."/>
            <person name="Mondo S."/>
            <person name="Pangilinan J."/>
            <person name="Riley R."/>
            <person name="Labutti K."/>
            <person name="Andreopoulos B."/>
            <person name="Lipzen A."/>
            <person name="Chen C."/>
            <person name="Yanf M."/>
            <person name="Daum C."/>
            <person name="Ng V."/>
            <person name="Clum A."/>
            <person name="Steindorff A."/>
            <person name="Ohm R."/>
            <person name="Martin F."/>
            <person name="Silar P."/>
            <person name="Natvig D."/>
            <person name="Lalanne C."/>
            <person name="Gautier V."/>
            <person name="Ament-Velasquez S.L."/>
            <person name="Kruys A."/>
            <person name="Hutchinson M.I."/>
            <person name="Powell A.J."/>
            <person name="Barry K."/>
            <person name="Miller A.N."/>
            <person name="Grigoriev I.V."/>
            <person name="Debuchy R."/>
            <person name="Gladieux P."/>
            <person name="Thoren M.H."/>
            <person name="Johannesson H."/>
        </authorList>
    </citation>
    <scope>NUCLEOTIDE SEQUENCE</scope>
    <source>
        <strain evidence="3">8032-3</strain>
    </source>
</reference>
<dbReference type="PANTHER" id="PTHR48075:SF3">
    <property type="entry name" value="3-HYDROXYACYL-COA DEHYDROGENASE"/>
    <property type="match status" value="1"/>
</dbReference>
<dbReference type="Pfam" id="PF02737">
    <property type="entry name" value="3HCDH_N"/>
    <property type="match status" value="1"/>
</dbReference>
<dbReference type="EMBL" id="MU839033">
    <property type="protein sequence ID" value="KAK1762773.1"/>
    <property type="molecule type" value="Genomic_DNA"/>
</dbReference>
<dbReference type="AlphaFoldDB" id="A0AAJ0BQT1"/>
<dbReference type="Proteomes" id="UP001244011">
    <property type="component" value="Unassembled WGS sequence"/>
</dbReference>
<dbReference type="GO" id="GO:0070403">
    <property type="term" value="F:NAD+ binding"/>
    <property type="evidence" value="ECO:0007669"/>
    <property type="project" value="InterPro"/>
</dbReference>
<evidence type="ECO:0000313" key="4">
    <source>
        <dbReference type="Proteomes" id="UP001244011"/>
    </source>
</evidence>
<sequence length="98" mass="10707">MASSWAVPLDYRTSQSPYWVEVFSVAASRPAERPEVMTSKFESTMPSRARPASNTSSRTAVSNAWLVVEAIPEKLDLKISTFSELESAAPKDAILASN</sequence>
<proteinExistence type="predicted"/>